<dbReference type="EMBL" id="JAVFWL010000005">
    <property type="protein sequence ID" value="KAK6754723.1"/>
    <property type="molecule type" value="Genomic_DNA"/>
</dbReference>
<sequence length="102" mass="11970">MMPDFSFLVFPTSLSSTDSNLILHLYFFEKRILPAKGKVQWNRHVEECMGMKRNTCTYHSYEIAHNIFIAPTVQFSVYCAPIPRRRTRLSVVPFHAYIKINT</sequence>
<organism evidence="1 2">
    <name type="scientific">Necator americanus</name>
    <name type="common">Human hookworm</name>
    <dbReference type="NCBI Taxonomy" id="51031"/>
    <lineage>
        <taxon>Eukaryota</taxon>
        <taxon>Metazoa</taxon>
        <taxon>Ecdysozoa</taxon>
        <taxon>Nematoda</taxon>
        <taxon>Chromadorea</taxon>
        <taxon>Rhabditida</taxon>
        <taxon>Rhabditina</taxon>
        <taxon>Rhabditomorpha</taxon>
        <taxon>Strongyloidea</taxon>
        <taxon>Ancylostomatidae</taxon>
        <taxon>Bunostominae</taxon>
        <taxon>Necator</taxon>
    </lineage>
</organism>
<accession>A0ABR1DWD4</accession>
<dbReference type="Proteomes" id="UP001303046">
    <property type="component" value="Unassembled WGS sequence"/>
</dbReference>
<proteinExistence type="predicted"/>
<name>A0ABR1DWD4_NECAM</name>
<evidence type="ECO:0000313" key="1">
    <source>
        <dbReference type="EMBL" id="KAK6754723.1"/>
    </source>
</evidence>
<reference evidence="1 2" key="1">
    <citation type="submission" date="2023-08" db="EMBL/GenBank/DDBJ databases">
        <title>A Necator americanus chromosomal reference genome.</title>
        <authorList>
            <person name="Ilik V."/>
            <person name="Petrzelkova K.J."/>
            <person name="Pardy F."/>
            <person name="Fuh T."/>
            <person name="Niatou-Singa F.S."/>
            <person name="Gouil Q."/>
            <person name="Baker L."/>
            <person name="Ritchie M.E."/>
            <person name="Jex A.R."/>
            <person name="Gazzola D."/>
            <person name="Li H."/>
            <person name="Toshio Fujiwara R."/>
            <person name="Zhan B."/>
            <person name="Aroian R.V."/>
            <person name="Pafco B."/>
            <person name="Schwarz E.M."/>
        </authorList>
    </citation>
    <scope>NUCLEOTIDE SEQUENCE [LARGE SCALE GENOMIC DNA]</scope>
    <source>
        <strain evidence="1 2">Aroian</strain>
        <tissue evidence="1">Whole animal</tissue>
    </source>
</reference>
<comment type="caution">
    <text evidence="1">The sequence shown here is derived from an EMBL/GenBank/DDBJ whole genome shotgun (WGS) entry which is preliminary data.</text>
</comment>
<keyword evidence="2" id="KW-1185">Reference proteome</keyword>
<protein>
    <submittedName>
        <fullName evidence="1">Uncharacterized protein</fullName>
    </submittedName>
</protein>
<gene>
    <name evidence="1" type="primary">Necator_chrV.g18398</name>
    <name evidence="1" type="ORF">RB195_013607</name>
</gene>
<evidence type="ECO:0000313" key="2">
    <source>
        <dbReference type="Proteomes" id="UP001303046"/>
    </source>
</evidence>